<evidence type="ECO:0008006" key="6">
    <source>
        <dbReference type="Google" id="ProtNLM"/>
    </source>
</evidence>
<sequence length="123" mass="13944">MFSSAEYSDILGHYKFSSVNFDNITQKVHCTGSGNSESLSELQHQSGTSNYIGDEMSISITLSLLGIIFICFLLYKVIKKKLKLENNRSDHISQELFGDIFESSQKKSHKELYEISYNSLDDS</sequence>
<reference evidence="4 5" key="1">
    <citation type="submission" date="2016-05" db="EMBL/GenBank/DDBJ databases">
        <authorList>
            <person name="Naeem Raeece"/>
        </authorList>
    </citation>
    <scope>NUCLEOTIDE SEQUENCE [LARGE SCALE GENOMIC DNA]</scope>
</reference>
<feature type="transmembrane region" description="Helical" evidence="1">
    <location>
        <begin position="56"/>
        <end position="78"/>
    </location>
</feature>
<keyword evidence="1" id="KW-0472">Membrane</keyword>
<dbReference type="Proteomes" id="UP000078560">
    <property type="component" value="Unassembled WGS sequence"/>
</dbReference>
<keyword evidence="1" id="KW-0812">Transmembrane</keyword>
<keyword evidence="1" id="KW-1133">Transmembrane helix</keyword>
<evidence type="ECO:0000256" key="1">
    <source>
        <dbReference type="SAM" id="Phobius"/>
    </source>
</evidence>
<gene>
    <name evidence="3" type="ORF">POVCU1_072930</name>
    <name evidence="2" type="ORF">POVCU2_0069110</name>
</gene>
<evidence type="ECO:0000313" key="2">
    <source>
        <dbReference type="EMBL" id="SBS91664.1"/>
    </source>
</evidence>
<organism evidence="2 5">
    <name type="scientific">Plasmodium ovale curtisi</name>
    <dbReference type="NCBI Taxonomy" id="864141"/>
    <lineage>
        <taxon>Eukaryota</taxon>
        <taxon>Sar</taxon>
        <taxon>Alveolata</taxon>
        <taxon>Apicomplexa</taxon>
        <taxon>Aconoidasida</taxon>
        <taxon>Haemosporida</taxon>
        <taxon>Plasmodiidae</taxon>
        <taxon>Plasmodium</taxon>
        <taxon>Plasmodium (Plasmodium)</taxon>
    </lineage>
</organism>
<evidence type="ECO:0000313" key="3">
    <source>
        <dbReference type="EMBL" id="SBT02091.1"/>
    </source>
</evidence>
<evidence type="ECO:0000313" key="4">
    <source>
        <dbReference type="Proteomes" id="UP000078546"/>
    </source>
</evidence>
<dbReference type="AlphaFoldDB" id="A0A1A8WFD2"/>
<dbReference type="Proteomes" id="UP000078546">
    <property type="component" value="Unassembled WGS sequence"/>
</dbReference>
<accession>A0A1A8WFD2</accession>
<proteinExistence type="predicted"/>
<evidence type="ECO:0000313" key="5">
    <source>
        <dbReference type="Proteomes" id="UP000078560"/>
    </source>
</evidence>
<protein>
    <recommendedName>
        <fullName evidence="6">PIR Superfamily Protein</fullName>
    </recommendedName>
</protein>
<dbReference type="EMBL" id="FLQU01001147">
    <property type="protein sequence ID" value="SBS91664.1"/>
    <property type="molecule type" value="Genomic_DNA"/>
</dbReference>
<name>A0A1A8WFD2_PLAOA</name>
<reference evidence="2" key="2">
    <citation type="submission" date="2016-05" db="EMBL/GenBank/DDBJ databases">
        <authorList>
            <person name="Lavstsen T."/>
            <person name="Jespersen J.S."/>
        </authorList>
    </citation>
    <scope>NUCLEOTIDE SEQUENCE [LARGE SCALE GENOMIC DNA]</scope>
</reference>
<dbReference type="EMBL" id="FLQV01003058">
    <property type="protein sequence ID" value="SBT02091.1"/>
    <property type="molecule type" value="Genomic_DNA"/>
</dbReference>